<feature type="transmembrane region" description="Helical" evidence="10">
    <location>
        <begin position="79"/>
        <end position="100"/>
    </location>
</feature>
<feature type="region of interest" description="Disordered" evidence="9">
    <location>
        <begin position="676"/>
        <end position="698"/>
    </location>
</feature>
<dbReference type="SUPFAM" id="SSF52540">
    <property type="entry name" value="P-loop containing nucleoside triphosphate hydrolases"/>
    <property type="match status" value="2"/>
</dbReference>
<dbReference type="InterPro" id="IPR044746">
    <property type="entry name" value="ABCC_6TM_D1"/>
</dbReference>
<dbReference type="InterPro" id="IPR003439">
    <property type="entry name" value="ABC_transporter-like_ATP-bd"/>
</dbReference>
<dbReference type="CDD" id="cd03250">
    <property type="entry name" value="ABCC_MRP_domain1"/>
    <property type="match status" value="1"/>
</dbReference>
<evidence type="ECO:0000313" key="14">
    <source>
        <dbReference type="Proteomes" id="UP001307889"/>
    </source>
</evidence>
<dbReference type="PANTHER" id="PTHR24223">
    <property type="entry name" value="ATP-BINDING CASSETTE SUB-FAMILY C"/>
    <property type="match status" value="1"/>
</dbReference>
<keyword evidence="5" id="KW-0547">Nucleotide-binding</keyword>
<dbReference type="InterPro" id="IPR027417">
    <property type="entry name" value="P-loop_NTPase"/>
</dbReference>
<dbReference type="InterPro" id="IPR017871">
    <property type="entry name" value="ABC_transporter-like_CS"/>
</dbReference>
<dbReference type="Gene3D" id="3.40.50.300">
    <property type="entry name" value="P-loop containing nucleotide triphosphate hydrolases"/>
    <property type="match status" value="2"/>
</dbReference>
<keyword evidence="8 10" id="KW-0472">Membrane</keyword>
<dbReference type="PANTHER" id="PTHR24223:SF456">
    <property type="entry name" value="MULTIDRUG RESISTANCE-ASSOCIATED PROTEIN LETHAL(2)03659"/>
    <property type="match status" value="1"/>
</dbReference>
<keyword evidence="4 10" id="KW-0812">Transmembrane</keyword>
<dbReference type="InterPro" id="IPR003593">
    <property type="entry name" value="AAA+_ATPase"/>
</dbReference>
<dbReference type="CDD" id="cd18580">
    <property type="entry name" value="ABC_6TM_ABCC_D2"/>
    <property type="match status" value="1"/>
</dbReference>
<evidence type="ECO:0000256" key="8">
    <source>
        <dbReference type="ARBA" id="ARBA00023136"/>
    </source>
</evidence>
<dbReference type="PROSITE" id="PS00211">
    <property type="entry name" value="ABC_TRANSPORTER_1"/>
    <property type="match status" value="2"/>
</dbReference>
<feature type="transmembrane region" description="Helical" evidence="10">
    <location>
        <begin position="207"/>
        <end position="227"/>
    </location>
</feature>
<dbReference type="SUPFAM" id="SSF90123">
    <property type="entry name" value="ABC transporter transmembrane region"/>
    <property type="match status" value="2"/>
</dbReference>
<organism evidence="13 14">
    <name type="scientific">Nesidiocoris tenuis</name>
    <dbReference type="NCBI Taxonomy" id="355587"/>
    <lineage>
        <taxon>Eukaryota</taxon>
        <taxon>Metazoa</taxon>
        <taxon>Ecdysozoa</taxon>
        <taxon>Arthropoda</taxon>
        <taxon>Hexapoda</taxon>
        <taxon>Insecta</taxon>
        <taxon>Pterygota</taxon>
        <taxon>Neoptera</taxon>
        <taxon>Paraneoptera</taxon>
        <taxon>Hemiptera</taxon>
        <taxon>Heteroptera</taxon>
        <taxon>Panheteroptera</taxon>
        <taxon>Cimicomorpha</taxon>
        <taxon>Miridae</taxon>
        <taxon>Dicyphina</taxon>
        <taxon>Nesidiocoris</taxon>
    </lineage>
</organism>
<evidence type="ECO:0000256" key="2">
    <source>
        <dbReference type="ARBA" id="ARBA00009726"/>
    </source>
</evidence>
<evidence type="ECO:0000259" key="11">
    <source>
        <dbReference type="PROSITE" id="PS50893"/>
    </source>
</evidence>
<evidence type="ECO:0000256" key="1">
    <source>
        <dbReference type="ARBA" id="ARBA00004141"/>
    </source>
</evidence>
<dbReference type="Pfam" id="PF00005">
    <property type="entry name" value="ABC_tran"/>
    <property type="match status" value="2"/>
</dbReference>
<evidence type="ECO:0000313" key="13">
    <source>
        <dbReference type="EMBL" id="BES91436.1"/>
    </source>
</evidence>
<keyword evidence="3" id="KW-0813">Transport</keyword>
<feature type="transmembrane region" description="Helical" evidence="10">
    <location>
        <begin position="777"/>
        <end position="801"/>
    </location>
</feature>
<evidence type="ECO:0000256" key="4">
    <source>
        <dbReference type="ARBA" id="ARBA00022692"/>
    </source>
</evidence>
<proteinExistence type="inferred from homology"/>
<dbReference type="PROSITE" id="PS50893">
    <property type="entry name" value="ABC_TRANSPORTER_2"/>
    <property type="match status" value="2"/>
</dbReference>
<evidence type="ECO:0000256" key="6">
    <source>
        <dbReference type="ARBA" id="ARBA00022840"/>
    </source>
</evidence>
<evidence type="ECO:0000256" key="7">
    <source>
        <dbReference type="ARBA" id="ARBA00022989"/>
    </source>
</evidence>
<dbReference type="InterPro" id="IPR044726">
    <property type="entry name" value="ABCC_6TM_D2"/>
</dbReference>
<feature type="domain" description="ABC transmembrane type-1" evidence="12">
    <location>
        <begin position="726"/>
        <end position="1015"/>
    </location>
</feature>
<dbReference type="Gene3D" id="1.20.1560.10">
    <property type="entry name" value="ABC transporter type 1, transmembrane domain"/>
    <property type="match status" value="2"/>
</dbReference>
<dbReference type="PROSITE" id="PS50929">
    <property type="entry name" value="ABC_TM1F"/>
    <property type="match status" value="2"/>
</dbReference>
<dbReference type="InterPro" id="IPR011527">
    <property type="entry name" value="ABC1_TM_dom"/>
</dbReference>
<gene>
    <name evidence="13" type="ORF">NTJ_04244</name>
</gene>
<dbReference type="InterPro" id="IPR050173">
    <property type="entry name" value="ABC_transporter_C-like"/>
</dbReference>
<dbReference type="CDD" id="cd03244">
    <property type="entry name" value="ABCC_MRP_domain2"/>
    <property type="match status" value="1"/>
</dbReference>
<accession>A0ABN7AGP2</accession>
<feature type="domain" description="ABC transporter" evidence="11">
    <location>
        <begin position="1052"/>
        <end position="1284"/>
    </location>
</feature>
<keyword evidence="6" id="KW-0067">ATP-binding</keyword>
<dbReference type="SMART" id="SM00382">
    <property type="entry name" value="AAA"/>
    <property type="match status" value="2"/>
</dbReference>
<feature type="transmembrane region" description="Helical" evidence="10">
    <location>
        <begin position="720"/>
        <end position="743"/>
    </location>
</feature>
<feature type="transmembrane region" description="Helical" evidence="10">
    <location>
        <begin position="233"/>
        <end position="252"/>
    </location>
</feature>
<evidence type="ECO:0000256" key="10">
    <source>
        <dbReference type="SAM" id="Phobius"/>
    </source>
</evidence>
<evidence type="ECO:0000256" key="3">
    <source>
        <dbReference type="ARBA" id="ARBA00022448"/>
    </source>
</evidence>
<feature type="transmembrane region" description="Helical" evidence="10">
    <location>
        <begin position="131"/>
        <end position="154"/>
    </location>
</feature>
<evidence type="ECO:0000256" key="9">
    <source>
        <dbReference type="SAM" id="MobiDB-lite"/>
    </source>
</evidence>
<dbReference type="Pfam" id="PF00664">
    <property type="entry name" value="ABC_membrane"/>
    <property type="match status" value="2"/>
</dbReference>
<dbReference type="EMBL" id="AP028910">
    <property type="protein sequence ID" value="BES91436.1"/>
    <property type="molecule type" value="Genomic_DNA"/>
</dbReference>
<keyword evidence="7 10" id="KW-1133">Transmembrane helix</keyword>
<dbReference type="InterPro" id="IPR036640">
    <property type="entry name" value="ABC1_TM_sf"/>
</dbReference>
<feature type="region of interest" description="Disordered" evidence="9">
    <location>
        <begin position="644"/>
        <end position="663"/>
    </location>
</feature>
<sequence>MESYRKEWEEHPRENANPLSLLLFTWVLKIFARDRREQLTVDNVWGPYSKHSAKLVGGRLERSWEKQLAKATKKRKPSLTWAIIDAFWSEFLIIFLIQLVNQLADVLLRPMLLGNLVQGFTSGVASQQLDISLIAVQMLSLTFVLSLCGNHYLLISGILGMKIRTAVVSLVYSKSLKLSLGAMKDVSPGRVVNLVSNDVGRFEMVTLTLNFLWSGPMQTIIVAILLYKEIGLLGFAGMVVVVLVTLLQTYTAKLTSKFRRKIARESDNRIRLTDEILAGIHVIKMYAWEKPFQALLQQARQHELKFVKFANTVRAVYMAFNITTTRTSLFVTIATCVLAGQDLSSAEIFKISSYYAILSQSMSSIFVRAIAEVAECTVAMKRLQNYLLQDEAQAASETKTIEFPKNGMLERNPSICADAIVLKEVRATWMKQSTSPDLKDLSFVVRRKQLLGVIGSVGAGKTSFLHLLLGELYVKNGTLDIIGSVSYASQEPWIFSGTVRDNILLGRPYNIIRYKQVISASCMERDLQLFPHGDLTAVGERGASLSGGQRARINLARALYKEADIYLLDDPLSAVDTHVGKALFSKCIKGFLKGKTVVLATHQLQFLDQVDKIVFFENGMVRDIGGFTELMSHGHDFTRIIEKSLQPDNPPEPKVADQRKLSRSLSVPRHSFSLSVHEEDWDDPSIEETTEGEKEPVVQPNEKYKGNVFLAYLRTGKARLVFSTFVLLAALTQLFASAIDFWMSEWANKLDQQGKSYSILYVAGYEIAMDDTFYSSIYASFIILLFIFALARGAAFVLSSFRCSKNIHGRMVQSSLYTDVSYFNNNPSGSILNRFSKDLGSTDEMLPKGLLDTFQTMGMVIGAIINTMVVNYYLLFPVLVFCSIIFVIRRNYLRTSLNLKRIENMSRGPVYTHLNTSLQGLTTIRAHGSEKYLSNAFARHLDLNTSCGYSYIVCQQGYAFSLDIASCVYLGVVIFTCIFWDSGMSGSSIGLAVTQTMTLTGTLQWGMRMSSEVANIMTSVERILVYLGLKPEETEEESKRKPPKGWPSKGDIEFEGLSLRFAENAPPVLKNVSVQIHAGEKIGIVGRTGAGKSSLSTALFRLAPIEGRVLVDNVDTQRISLGSLRSALAIIPQNPVLFSGNLRTNLDPNGEYSDHELWAALGDTDVDKIMKDTHGLDSKVSDGGSNLSVGQRQLVCLARAVVKNRKIIVLDEATASVDPETDALIQATIRKKFRDCTVLTIAHRLNTIMDSDRILVMDAGNAVEFDTPYALLQRNGFFYSLVLETGPQMAARLTAQAVEKQASTGIQSETTVQNGDDKFHSD</sequence>
<comment type="similarity">
    <text evidence="2">Belongs to the ABC transporter superfamily. ABCC family. Conjugate transporter (TC 3.A.1.208) subfamily.</text>
</comment>
<protein>
    <submittedName>
        <fullName evidence="13">Multidrug resistance-associated protein</fullName>
    </submittedName>
</protein>
<feature type="domain" description="ABC transmembrane type-1" evidence="12">
    <location>
        <begin position="92"/>
        <end position="366"/>
    </location>
</feature>
<feature type="domain" description="ABC transporter" evidence="11">
    <location>
        <begin position="420"/>
        <end position="643"/>
    </location>
</feature>
<keyword evidence="14" id="KW-1185">Reference proteome</keyword>
<feature type="transmembrane region" description="Helical" evidence="10">
    <location>
        <begin position="869"/>
        <end position="888"/>
    </location>
</feature>
<comment type="subcellular location">
    <subcellularLocation>
        <location evidence="1">Membrane</location>
        <topology evidence="1">Multi-pass membrane protein</topology>
    </subcellularLocation>
</comment>
<dbReference type="CDD" id="cd18579">
    <property type="entry name" value="ABC_6TM_ABCC_D1"/>
    <property type="match status" value="1"/>
</dbReference>
<reference evidence="13 14" key="1">
    <citation type="submission" date="2023-09" db="EMBL/GenBank/DDBJ databases">
        <title>Nesidiocoris tenuis whole genome shotgun sequence.</title>
        <authorList>
            <person name="Shibata T."/>
            <person name="Shimoda M."/>
            <person name="Kobayashi T."/>
            <person name="Uehara T."/>
        </authorList>
    </citation>
    <scope>NUCLEOTIDE SEQUENCE [LARGE SCALE GENOMIC DNA]</scope>
    <source>
        <strain evidence="13 14">Japan</strain>
    </source>
</reference>
<evidence type="ECO:0000259" key="12">
    <source>
        <dbReference type="PROSITE" id="PS50929"/>
    </source>
</evidence>
<dbReference type="Proteomes" id="UP001307889">
    <property type="component" value="Chromosome 2"/>
</dbReference>
<name>A0ABN7AGP2_9HEMI</name>
<evidence type="ECO:0000256" key="5">
    <source>
        <dbReference type="ARBA" id="ARBA00022741"/>
    </source>
</evidence>
<feature type="compositionally biased region" description="Acidic residues" evidence="9">
    <location>
        <begin position="679"/>
        <end position="690"/>
    </location>
</feature>